<name>A0A1T4T5K4_9ACTN</name>
<evidence type="ECO:0000256" key="1">
    <source>
        <dbReference type="ARBA" id="ARBA00008520"/>
    </source>
</evidence>
<reference evidence="4 5" key="1">
    <citation type="submission" date="2017-02" db="EMBL/GenBank/DDBJ databases">
        <authorList>
            <person name="Peterson S.W."/>
        </authorList>
    </citation>
    <scope>NUCLEOTIDE SEQUENCE [LARGE SCALE GENOMIC DNA]</scope>
    <source>
        <strain evidence="4 5">DSM 45154</strain>
    </source>
</reference>
<evidence type="ECO:0000256" key="2">
    <source>
        <dbReference type="ARBA" id="ARBA00022448"/>
    </source>
</evidence>
<dbReference type="Gene3D" id="3.40.190.10">
    <property type="entry name" value="Periplasmic binding protein-like II"/>
    <property type="match status" value="2"/>
</dbReference>
<dbReference type="CDD" id="cd14750">
    <property type="entry name" value="PBP2_TMBP"/>
    <property type="match status" value="1"/>
</dbReference>
<evidence type="ECO:0000313" key="4">
    <source>
        <dbReference type="EMBL" id="SKA35693.1"/>
    </source>
</evidence>
<dbReference type="AlphaFoldDB" id="A0A1T4T5K4"/>
<dbReference type="Proteomes" id="UP000190637">
    <property type="component" value="Unassembled WGS sequence"/>
</dbReference>
<dbReference type="InterPro" id="IPR006059">
    <property type="entry name" value="SBP"/>
</dbReference>
<evidence type="ECO:0000313" key="5">
    <source>
        <dbReference type="Proteomes" id="UP000190637"/>
    </source>
</evidence>
<gene>
    <name evidence="4" type="ORF">SAMN02745673_04519</name>
</gene>
<dbReference type="PROSITE" id="PS51318">
    <property type="entry name" value="TAT"/>
    <property type="match status" value="1"/>
</dbReference>
<dbReference type="STRING" id="1122192.SAMN02745673_04519"/>
<dbReference type="PANTHER" id="PTHR43649:SF34">
    <property type="entry name" value="ABC TRANSPORTER PERIPLASMIC-BINDING PROTEIN YCJN-RELATED"/>
    <property type="match status" value="1"/>
</dbReference>
<protein>
    <submittedName>
        <fullName evidence="4">Carbohydrate ABC transporter substrate-binding protein, CUT1 family</fullName>
    </submittedName>
</protein>
<organism evidence="4 5">
    <name type="scientific">Marinactinospora thermotolerans DSM 45154</name>
    <dbReference type="NCBI Taxonomy" id="1122192"/>
    <lineage>
        <taxon>Bacteria</taxon>
        <taxon>Bacillati</taxon>
        <taxon>Actinomycetota</taxon>
        <taxon>Actinomycetes</taxon>
        <taxon>Streptosporangiales</taxon>
        <taxon>Nocardiopsidaceae</taxon>
        <taxon>Marinactinospora</taxon>
    </lineage>
</organism>
<sequence length="451" mass="48456">MSSMGSSMEFSRRSLLAGGALLATAGLAGCAGDTRNPMEGRSTAIPDHPVTIEWLSQELADNEGRDLRRSLVAAFQRRFPTITVDLLQVPPTTDVRRTTLTTQIAGGATSPDVYLGDCAWPPQFAHHALAMPLGRPEDDPGFWSAYPERVVATTLYEGQAWAFPFYLDIAFLYHRADLLAKHDLAVPRTWEEMADTALRLRETGDVRYGFVWQGASSETLTCNFTEMLADAGGALMDDAARRILVDSDAGRQTLEFMSGLIARGVSPAAVGTFAEEQAMTAFSSGQAAFLRNWSYAWGAAGNPEGSAVAGRVGVTLRPTFDGSGRSRLSTLGGWHNFVNPHTRQLGAALAFARWLAQEEAQTIMATTSPYTPTLAAVLADPEVTAQDNPTFRLSADAELVLRPTGTPYYPQVSKAVYTSVNPVLVEGGGDVTEVLAEMAAGMERARDGVAL</sequence>
<dbReference type="InterPro" id="IPR050490">
    <property type="entry name" value="Bact_solute-bd_prot1"/>
</dbReference>
<accession>A0A1T4T5K4</accession>
<proteinExistence type="inferred from homology"/>
<evidence type="ECO:0000256" key="3">
    <source>
        <dbReference type="ARBA" id="ARBA00022729"/>
    </source>
</evidence>
<dbReference type="PANTHER" id="PTHR43649">
    <property type="entry name" value="ARABINOSE-BINDING PROTEIN-RELATED"/>
    <property type="match status" value="1"/>
</dbReference>
<dbReference type="SUPFAM" id="SSF53850">
    <property type="entry name" value="Periplasmic binding protein-like II"/>
    <property type="match status" value="1"/>
</dbReference>
<keyword evidence="3" id="KW-0732">Signal</keyword>
<dbReference type="Pfam" id="PF01547">
    <property type="entry name" value="SBP_bac_1"/>
    <property type="match status" value="1"/>
</dbReference>
<keyword evidence="2" id="KW-0813">Transport</keyword>
<keyword evidence="5" id="KW-1185">Reference proteome</keyword>
<dbReference type="EMBL" id="FUWS01000015">
    <property type="protein sequence ID" value="SKA35693.1"/>
    <property type="molecule type" value="Genomic_DNA"/>
</dbReference>
<comment type="similarity">
    <text evidence="1">Belongs to the bacterial solute-binding protein 1 family.</text>
</comment>
<dbReference type="InterPro" id="IPR006311">
    <property type="entry name" value="TAT_signal"/>
</dbReference>